<proteinExistence type="predicted"/>
<sequence length="326" mass="34484">MLAGIGQAAAEATEHFADPRGALGVARGAAAAEVSAALTARTQDCISTEFKPTRCALADNALNADIHYGATHRDRRWAFVSVRWQSDPTGNAVEAKGLVFVAENGSGFRLFGQIDLVGDSVSDVVFEPGRITYATNYLRPDDSRSNPTGRRRYEIPLGANGIGPVAIQRTGFGATSVQSQPQPDGALQLVKRLYEAGEDYAAIFGGSAAASATHSPGLAKVVREAMPLSRRCPIYDGDPRLGGAQGAGGPTRMRYDVEAGRNAVDRRTIMVTAAQAEAPKVVSRTRVVLIPAPGGWRIDDLVTEGMPGYRATLADASARCRSARSR</sequence>
<dbReference type="Proteomes" id="UP001596053">
    <property type="component" value="Unassembled WGS sequence"/>
</dbReference>
<evidence type="ECO:0000313" key="2">
    <source>
        <dbReference type="Proteomes" id="UP001596053"/>
    </source>
</evidence>
<accession>A0ABW0IW31</accession>
<reference evidence="2" key="1">
    <citation type="journal article" date="2019" name="Int. J. Syst. Evol. Microbiol.">
        <title>The Global Catalogue of Microorganisms (GCM) 10K type strain sequencing project: providing services to taxonomists for standard genome sequencing and annotation.</title>
        <authorList>
            <consortium name="The Broad Institute Genomics Platform"/>
            <consortium name="The Broad Institute Genome Sequencing Center for Infectious Disease"/>
            <person name="Wu L."/>
            <person name="Ma J."/>
        </authorList>
    </citation>
    <scope>NUCLEOTIDE SEQUENCE [LARGE SCALE GENOMIC DNA]</scope>
    <source>
        <strain evidence="2">NCAIM B.01391</strain>
    </source>
</reference>
<name>A0ABW0IW31_9HYPH</name>
<comment type="caution">
    <text evidence="1">The sequence shown here is derived from an EMBL/GenBank/DDBJ whole genome shotgun (WGS) entry which is preliminary data.</text>
</comment>
<dbReference type="RefSeq" id="WP_377800474.1">
    <property type="nucleotide sequence ID" value="NZ_JBHSLW010000036.1"/>
</dbReference>
<evidence type="ECO:0008006" key="3">
    <source>
        <dbReference type="Google" id="ProtNLM"/>
    </source>
</evidence>
<protein>
    <recommendedName>
        <fullName evidence="3">DUF3828 domain-containing protein</fullName>
    </recommendedName>
</protein>
<evidence type="ECO:0000313" key="1">
    <source>
        <dbReference type="EMBL" id="MFC5422189.1"/>
    </source>
</evidence>
<dbReference type="EMBL" id="JBHSLW010000036">
    <property type="protein sequence ID" value="MFC5422189.1"/>
    <property type="molecule type" value="Genomic_DNA"/>
</dbReference>
<organism evidence="1 2">
    <name type="scientific">Bosea eneae</name>
    <dbReference type="NCBI Taxonomy" id="151454"/>
    <lineage>
        <taxon>Bacteria</taxon>
        <taxon>Pseudomonadati</taxon>
        <taxon>Pseudomonadota</taxon>
        <taxon>Alphaproteobacteria</taxon>
        <taxon>Hyphomicrobiales</taxon>
        <taxon>Boseaceae</taxon>
        <taxon>Bosea</taxon>
    </lineage>
</organism>
<gene>
    <name evidence="1" type="ORF">ACFPOB_21725</name>
</gene>
<keyword evidence="2" id="KW-1185">Reference proteome</keyword>